<organism evidence="2 3">
    <name type="scientific">Dillenia turbinata</name>
    <dbReference type="NCBI Taxonomy" id="194707"/>
    <lineage>
        <taxon>Eukaryota</taxon>
        <taxon>Viridiplantae</taxon>
        <taxon>Streptophyta</taxon>
        <taxon>Embryophyta</taxon>
        <taxon>Tracheophyta</taxon>
        <taxon>Spermatophyta</taxon>
        <taxon>Magnoliopsida</taxon>
        <taxon>eudicotyledons</taxon>
        <taxon>Gunneridae</taxon>
        <taxon>Pentapetalae</taxon>
        <taxon>Dilleniales</taxon>
        <taxon>Dilleniaceae</taxon>
        <taxon>Dillenia</taxon>
    </lineage>
</organism>
<dbReference type="SUPFAM" id="SSF53474">
    <property type="entry name" value="alpha/beta-Hydrolases"/>
    <property type="match status" value="1"/>
</dbReference>
<dbReference type="Gene3D" id="3.40.50.1820">
    <property type="entry name" value="alpha/beta hydrolase"/>
    <property type="match status" value="1"/>
</dbReference>
<dbReference type="Pfam" id="PF05057">
    <property type="entry name" value="DUF676"/>
    <property type="match status" value="1"/>
</dbReference>
<name>A0AAN8URC6_9MAGN</name>
<gene>
    <name evidence="2" type="ORF">RJ641_018425</name>
</gene>
<dbReference type="AlphaFoldDB" id="A0AAN8URC6"/>
<comment type="caution">
    <text evidence="2">The sequence shown here is derived from an EMBL/GenBank/DDBJ whole genome shotgun (WGS) entry which is preliminary data.</text>
</comment>
<evidence type="ECO:0000259" key="1">
    <source>
        <dbReference type="Pfam" id="PF05057"/>
    </source>
</evidence>
<proteinExistence type="predicted"/>
<evidence type="ECO:0000313" key="2">
    <source>
        <dbReference type="EMBL" id="KAK6917674.1"/>
    </source>
</evidence>
<reference evidence="2 3" key="1">
    <citation type="submission" date="2023-12" db="EMBL/GenBank/DDBJ databases">
        <title>A high-quality genome assembly for Dillenia turbinata (Dilleniales).</title>
        <authorList>
            <person name="Chanderbali A."/>
        </authorList>
    </citation>
    <scope>NUCLEOTIDE SEQUENCE [LARGE SCALE GENOMIC DNA]</scope>
    <source>
        <strain evidence="2">LSX21</strain>
        <tissue evidence="2">Leaf</tissue>
    </source>
</reference>
<evidence type="ECO:0000313" key="3">
    <source>
        <dbReference type="Proteomes" id="UP001370490"/>
    </source>
</evidence>
<dbReference type="InterPro" id="IPR029058">
    <property type="entry name" value="AB_hydrolase_fold"/>
</dbReference>
<feature type="domain" description="DUF676" evidence="1">
    <location>
        <begin position="102"/>
        <end position="319"/>
    </location>
</feature>
<dbReference type="PANTHER" id="PTHR12482">
    <property type="entry name" value="LIPASE ROG1-RELATED-RELATED"/>
    <property type="match status" value="1"/>
</dbReference>
<accession>A0AAN8URC6</accession>
<dbReference type="Proteomes" id="UP001370490">
    <property type="component" value="Unassembled WGS sequence"/>
</dbReference>
<sequence length="453" mass="50058">MYKMASSSHFLHYPCCYYSYSPTFSLRNGGFDFGSASSSLSSHSSSSSSSLNHHRLGSSWNYLGFSGIKNIWKLHRLGAQAMTENYGNAESPRGISKLRDGPDHLLVLVHGIMASPSDWMYTEVELKKRLGKGFLIYVSSTNTYTKTFTGIDGAGKRLADEVLQVVKKNEGLKKISFLAHSLGGLIARYAVSVLYSSDLSDSGSLNAAYYLKQSTIAGLEPVNFITLATPHLGVRGRKQLPLLLGVPFLEKLVPPLAPYFIGRTGSQLFLTDGKSNRPPLLLRMASDCEDGNFISALAAFKCRIIYANVSYDHMVGWRTSSIRRETELPMPPLRSLDGYKHVVDVEYCPPVSSEGAHFPPEAAKAKEAVQTSPSPQNTLEYYEIMEEEMIHGLQKLSWKKVDVSFHSALWPFFAHNNIHVKNEWLYSAGAGVIAHVADTIKQQETSAFLPASL</sequence>
<dbReference type="FunFam" id="3.40.50.1820:FF:000175">
    <property type="entry name" value="Hydrolase-like protein family"/>
    <property type="match status" value="1"/>
</dbReference>
<dbReference type="PANTHER" id="PTHR12482:SF11">
    <property type="entry name" value="LIPASE YOR059C ISOFORM X1"/>
    <property type="match status" value="1"/>
</dbReference>
<protein>
    <recommendedName>
        <fullName evidence="1">DUF676 domain-containing protein</fullName>
    </recommendedName>
</protein>
<keyword evidence="3" id="KW-1185">Reference proteome</keyword>
<dbReference type="InterPro" id="IPR007751">
    <property type="entry name" value="DUF676_lipase-like"/>
</dbReference>
<dbReference type="EMBL" id="JBAMMX010000023">
    <property type="protein sequence ID" value="KAK6917674.1"/>
    <property type="molecule type" value="Genomic_DNA"/>
</dbReference>
<dbReference type="InterPro" id="IPR044294">
    <property type="entry name" value="Lipase-like"/>
</dbReference>